<dbReference type="EMBL" id="DWWB01000072">
    <property type="protein sequence ID" value="HJC67491.1"/>
    <property type="molecule type" value="Genomic_DNA"/>
</dbReference>
<gene>
    <name evidence="2" type="ORF">H9931_12405</name>
</gene>
<dbReference type="InterPro" id="IPR043168">
    <property type="entry name" value="DegV_C"/>
</dbReference>
<sequence length="284" mass="30873">MTYKIIGDSCLDLTSEMKRDSRFGTVPLTLQVGDQVMADDEHFDQAKFLSMVEACPQCPQTACPSPELFLEKYRQAGTDVVFVITMSCHLSGSYNSAVVARQLYQEELQEKGGAGSRVEVIDSLSASSGQMAMALYIQGLCEAGLTADEVLLQALDYRDRMNTYFVLETLETLRKNGRLSGLQAFFATALNIKPVMGADRGVIIKLDQARGINKALQRMCAIAVSKGGDTLKKTAVIAHCNNRQRAEFVKEQLCALANFGRIVITETAGVATLYAGDGGIVLAF</sequence>
<dbReference type="Gene3D" id="2.20.28.50">
    <property type="entry name" value="degv family protein"/>
    <property type="match status" value="1"/>
</dbReference>
<name>A0A9D2PXC8_9FIRM</name>
<dbReference type="PANTHER" id="PTHR33434:SF2">
    <property type="entry name" value="FATTY ACID-BINDING PROTEIN TM_1468"/>
    <property type="match status" value="1"/>
</dbReference>
<dbReference type="PROSITE" id="PS51482">
    <property type="entry name" value="DEGV"/>
    <property type="match status" value="1"/>
</dbReference>
<dbReference type="GO" id="GO:0008289">
    <property type="term" value="F:lipid binding"/>
    <property type="evidence" value="ECO:0007669"/>
    <property type="project" value="UniProtKB-KW"/>
</dbReference>
<keyword evidence="1" id="KW-0446">Lipid-binding</keyword>
<evidence type="ECO:0000313" key="2">
    <source>
        <dbReference type="EMBL" id="HJC67491.1"/>
    </source>
</evidence>
<dbReference type="InterPro" id="IPR003797">
    <property type="entry name" value="DegV"/>
</dbReference>
<organism evidence="2 3">
    <name type="scientific">Candidatus Enterocloster excrementigallinarum</name>
    <dbReference type="NCBI Taxonomy" id="2838558"/>
    <lineage>
        <taxon>Bacteria</taxon>
        <taxon>Bacillati</taxon>
        <taxon>Bacillota</taxon>
        <taxon>Clostridia</taxon>
        <taxon>Lachnospirales</taxon>
        <taxon>Lachnospiraceae</taxon>
        <taxon>Enterocloster</taxon>
    </lineage>
</organism>
<dbReference type="AlphaFoldDB" id="A0A9D2PXC8"/>
<comment type="caution">
    <text evidence="2">The sequence shown here is derived from an EMBL/GenBank/DDBJ whole genome shotgun (WGS) entry which is preliminary data.</text>
</comment>
<reference evidence="2" key="2">
    <citation type="submission" date="2021-04" db="EMBL/GenBank/DDBJ databases">
        <authorList>
            <person name="Gilroy R."/>
        </authorList>
    </citation>
    <scope>NUCLEOTIDE SEQUENCE</scope>
    <source>
        <strain evidence="2">CHK198-12963</strain>
    </source>
</reference>
<dbReference type="Proteomes" id="UP000823863">
    <property type="component" value="Unassembled WGS sequence"/>
</dbReference>
<protein>
    <submittedName>
        <fullName evidence="2">DegV family protein</fullName>
    </submittedName>
</protein>
<evidence type="ECO:0000256" key="1">
    <source>
        <dbReference type="ARBA" id="ARBA00023121"/>
    </source>
</evidence>
<reference evidence="2" key="1">
    <citation type="journal article" date="2021" name="PeerJ">
        <title>Extensive microbial diversity within the chicken gut microbiome revealed by metagenomics and culture.</title>
        <authorList>
            <person name="Gilroy R."/>
            <person name="Ravi A."/>
            <person name="Getino M."/>
            <person name="Pursley I."/>
            <person name="Horton D.L."/>
            <person name="Alikhan N.F."/>
            <person name="Baker D."/>
            <person name="Gharbi K."/>
            <person name="Hall N."/>
            <person name="Watson M."/>
            <person name="Adriaenssens E.M."/>
            <person name="Foster-Nyarko E."/>
            <person name="Jarju S."/>
            <person name="Secka A."/>
            <person name="Antonio M."/>
            <person name="Oren A."/>
            <person name="Chaudhuri R.R."/>
            <person name="La Ragione R."/>
            <person name="Hildebrand F."/>
            <person name="Pallen M.J."/>
        </authorList>
    </citation>
    <scope>NUCLEOTIDE SEQUENCE</scope>
    <source>
        <strain evidence="2">CHK198-12963</strain>
    </source>
</reference>
<accession>A0A9D2PXC8</accession>
<evidence type="ECO:0000313" key="3">
    <source>
        <dbReference type="Proteomes" id="UP000823863"/>
    </source>
</evidence>
<dbReference type="Pfam" id="PF02645">
    <property type="entry name" value="DegV"/>
    <property type="match status" value="1"/>
</dbReference>
<dbReference type="PANTHER" id="PTHR33434">
    <property type="entry name" value="DEGV DOMAIN-CONTAINING PROTEIN DR_1986-RELATED"/>
    <property type="match status" value="1"/>
</dbReference>
<dbReference type="SUPFAM" id="SSF82549">
    <property type="entry name" value="DAK1/DegV-like"/>
    <property type="match status" value="1"/>
</dbReference>
<dbReference type="Gene3D" id="3.40.50.10440">
    <property type="entry name" value="Dihydroxyacetone kinase, domain 1"/>
    <property type="match status" value="1"/>
</dbReference>
<dbReference type="NCBIfam" id="TIGR00762">
    <property type="entry name" value="DegV"/>
    <property type="match status" value="1"/>
</dbReference>
<dbReference type="InterPro" id="IPR050270">
    <property type="entry name" value="DegV_domain_contain"/>
</dbReference>
<proteinExistence type="predicted"/>
<dbReference type="Gene3D" id="3.30.1180.10">
    <property type="match status" value="1"/>
</dbReference>